<dbReference type="PANTHER" id="PTHR31435">
    <property type="entry name" value="PROTEIN NATD1"/>
    <property type="match status" value="1"/>
</dbReference>
<gene>
    <name evidence="2" type="ORF">M2412_002977</name>
</gene>
<evidence type="ECO:0000259" key="1">
    <source>
        <dbReference type="PROSITE" id="PS51729"/>
    </source>
</evidence>
<dbReference type="EMBL" id="JANUEK010000007">
    <property type="protein sequence ID" value="MCS4280968.1"/>
    <property type="molecule type" value="Genomic_DNA"/>
</dbReference>
<dbReference type="Proteomes" id="UP001320691">
    <property type="component" value="Unassembled WGS sequence"/>
</dbReference>
<dbReference type="SUPFAM" id="SSF55729">
    <property type="entry name" value="Acyl-CoA N-acyltransferases (Nat)"/>
    <property type="match status" value="1"/>
</dbReference>
<dbReference type="PROSITE" id="PS51729">
    <property type="entry name" value="GNAT_YJDJ"/>
    <property type="match status" value="1"/>
</dbReference>
<accession>A0AAW5PMJ6</accession>
<dbReference type="AlphaFoldDB" id="A0AAW5PMJ6"/>
<reference evidence="2" key="1">
    <citation type="submission" date="2022-08" db="EMBL/GenBank/DDBJ databases">
        <title>Genomic analyses of the natural microbiome of Caenorhabditis elegans.</title>
        <authorList>
            <person name="Samuel B."/>
        </authorList>
    </citation>
    <scope>NUCLEOTIDE SEQUENCE</scope>
    <source>
        <strain evidence="2">BIGb0277</strain>
    </source>
</reference>
<organism evidence="2 3">
    <name type="scientific">Stenotrophomonas rhizophila</name>
    <dbReference type="NCBI Taxonomy" id="216778"/>
    <lineage>
        <taxon>Bacteria</taxon>
        <taxon>Pseudomonadati</taxon>
        <taxon>Pseudomonadota</taxon>
        <taxon>Gammaproteobacteria</taxon>
        <taxon>Lysobacterales</taxon>
        <taxon>Lysobacteraceae</taxon>
        <taxon>Stenotrophomonas</taxon>
    </lineage>
</organism>
<dbReference type="InterPro" id="IPR016181">
    <property type="entry name" value="Acyl_CoA_acyltransferase"/>
</dbReference>
<dbReference type="PANTHER" id="PTHR31435:SF9">
    <property type="entry name" value="PROTEIN NATD1"/>
    <property type="match status" value="1"/>
</dbReference>
<name>A0AAW5PMJ6_9GAMM</name>
<sequence length="130" mass="15018">MRRWLTLFRLHTIMAARCALSRQSPQETPLMASVTPPGLAYEVEHDLDHHRFQARVKGHLALLDYQIKRKRMIITHTEVPEPIAGRGVAGELTKVALRYARDNKFKVVPACAYAEAFLQRHEEYDDLLVR</sequence>
<dbReference type="InterPro" id="IPR031165">
    <property type="entry name" value="GNAT_YJDJ"/>
</dbReference>
<dbReference type="Pfam" id="PF14542">
    <property type="entry name" value="Acetyltransf_CG"/>
    <property type="match status" value="1"/>
</dbReference>
<proteinExistence type="predicted"/>
<protein>
    <submittedName>
        <fullName evidence="2">GNAT family acetyltransferase</fullName>
    </submittedName>
</protein>
<feature type="domain" description="N-acetyltransferase" evidence="1">
    <location>
        <begin position="44"/>
        <end position="129"/>
    </location>
</feature>
<dbReference type="Gene3D" id="3.40.630.30">
    <property type="match status" value="1"/>
</dbReference>
<comment type="caution">
    <text evidence="2">The sequence shown here is derived from an EMBL/GenBank/DDBJ whole genome shotgun (WGS) entry which is preliminary data.</text>
</comment>
<evidence type="ECO:0000313" key="3">
    <source>
        <dbReference type="Proteomes" id="UP001320691"/>
    </source>
</evidence>
<evidence type="ECO:0000313" key="2">
    <source>
        <dbReference type="EMBL" id="MCS4280968.1"/>
    </source>
</evidence>
<dbReference type="InterPro" id="IPR045057">
    <property type="entry name" value="Gcn5-rel_NAT"/>
</dbReference>